<evidence type="ECO:0000313" key="4">
    <source>
        <dbReference type="EMBL" id="RUO67989.1"/>
    </source>
</evidence>
<gene>
    <name evidence="4" type="ORF">CWI73_03795</name>
</gene>
<accession>A0A432YXD5</accession>
<dbReference type="InterPro" id="IPR053058">
    <property type="entry name" value="Mulikevirus_tape_measure"/>
</dbReference>
<keyword evidence="1" id="KW-0175">Coiled coil</keyword>
<feature type="domain" description="Tape measure protein N-terminal" evidence="3">
    <location>
        <begin position="109"/>
        <end position="217"/>
    </location>
</feature>
<proteinExistence type="predicted"/>
<dbReference type="Pfam" id="PF20155">
    <property type="entry name" value="TMP_3"/>
    <property type="match status" value="1"/>
</dbReference>
<reference evidence="4 5" key="1">
    <citation type="journal article" date="2011" name="Front. Microbiol.">
        <title>Genomic signatures of strain selection and enhancement in Bacillus atrophaeus var. globigii, a historical biowarfare simulant.</title>
        <authorList>
            <person name="Gibbons H.S."/>
            <person name="Broomall S.M."/>
            <person name="McNew L.A."/>
            <person name="Daligault H."/>
            <person name="Chapman C."/>
            <person name="Bruce D."/>
            <person name="Karavis M."/>
            <person name="Krepps M."/>
            <person name="McGregor P.A."/>
            <person name="Hong C."/>
            <person name="Park K.H."/>
            <person name="Akmal A."/>
            <person name="Feldman A."/>
            <person name="Lin J.S."/>
            <person name="Chang W.E."/>
            <person name="Higgs B.W."/>
            <person name="Demirev P."/>
            <person name="Lindquist J."/>
            <person name="Liem A."/>
            <person name="Fochler E."/>
            <person name="Read T.D."/>
            <person name="Tapia R."/>
            <person name="Johnson S."/>
            <person name="Bishop-Lilly K.A."/>
            <person name="Detter C."/>
            <person name="Han C."/>
            <person name="Sozhamannan S."/>
            <person name="Rosenzweig C.N."/>
            <person name="Skowronski E.W."/>
        </authorList>
    </citation>
    <scope>NUCLEOTIDE SEQUENCE [LARGE SCALE GENOMIC DNA]</scope>
    <source>
        <strain evidence="4 5">TPS4-2</strain>
    </source>
</reference>
<sequence>MAQGGVDTEVGVGINASEAERGRRALVNIFSDLERKARKFKDEFEDSAKGAGGAAGKTEKKVKGLRHEMALLAKTAGNMSMSLTRSVLSLKTAIGGAFALFGGGVAAKGFLDTAVQFERLNVVLKSVQGSSKAAEQSMDWIRDFAREVPFNLQEVADSFVRLQSYGIDGRQDDLLRDLGDLAAAMGRPLQQPVEALADAVTGEFERLKELGIKANQTLDKVFFSFSVNGKDYVLEAEKTASGISEALQKIVKYRGLGGSMEALSETWMGLVARMQSVWQEFQIEVMNAGAFDFLKAILKDVYNTMNEVLDAENAVEFGEKITSVMKSSMLSIADLIDAVSGINAEFSNVFEAADMLFTGISKFIDVIVASVSSAKQGFTVVERSLKGIMLMAMDAMSAINNAAGTEMSWNFYMKRAELINELAAIDKEMEKGAEETHKKWKRVMGVDVEPPKSSPFTEWLRKLATEAKNTADKATEADRVLKSLVGNDTYSFIGDLQNGASSSFSKSSLQNDPDVSEGSAAGAQKAQASKERIEQMVIALKQEANSYELTRREMLKYRFEHGDLQETLRQSGYEFKTVEEFVKATFDEPLLDVVIKDVEKMKAGLIDQQAVLGMTKIEAANYKLEASKLGKELLALGEAGKKALAGLKQAQADAIGGSILEEANNYKQNLQDQINMLGMTSREADVYKLKNSDLADELRAMGEAGQQALDGLIAKQQELNRASLKQEFLDEAKTEVEKLQERMEQLNSFEGEIAPEKFEYLQQKYAKMIDEAQVAADEMKQIWRDAGQQMQGAFSDTFFDVMNGKIDGIGERFKNILQRMAADMMASQLTQYLQQMGANMGGGGFGGMLTSFFGMPGRATGGNVYAGQSYIVGEREPELFVPKSNGRIMNQNQIANAQKSGGGSGGTSIQLHISGIQDAQGIERSASQLANQLAKTVNRANQRG</sequence>
<feature type="compositionally biased region" description="Polar residues" evidence="2">
    <location>
        <begin position="503"/>
        <end position="513"/>
    </location>
</feature>
<dbReference type="EMBL" id="PIQA01000001">
    <property type="protein sequence ID" value="RUO67989.1"/>
    <property type="molecule type" value="Genomic_DNA"/>
</dbReference>
<evidence type="ECO:0000313" key="5">
    <source>
        <dbReference type="Proteomes" id="UP000288361"/>
    </source>
</evidence>
<dbReference type="InterPro" id="IPR013491">
    <property type="entry name" value="Tape_meas_N"/>
</dbReference>
<feature type="coiled-coil region" evidence="1">
    <location>
        <begin position="722"/>
        <end position="749"/>
    </location>
</feature>
<evidence type="ECO:0000256" key="1">
    <source>
        <dbReference type="SAM" id="Coils"/>
    </source>
</evidence>
<name>A0A432YXD5_9GAMM</name>
<dbReference type="Proteomes" id="UP000288361">
    <property type="component" value="Unassembled WGS sequence"/>
</dbReference>
<feature type="compositionally biased region" description="Low complexity" evidence="2">
    <location>
        <begin position="517"/>
        <end position="526"/>
    </location>
</feature>
<evidence type="ECO:0000259" key="3">
    <source>
        <dbReference type="Pfam" id="PF20155"/>
    </source>
</evidence>
<protein>
    <recommendedName>
        <fullName evidence="3">Tape measure protein N-terminal domain-containing protein</fullName>
    </recommendedName>
</protein>
<dbReference type="SUPFAM" id="SSF46966">
    <property type="entry name" value="Spectrin repeat"/>
    <property type="match status" value="1"/>
</dbReference>
<organism evidence="4 5">
    <name type="scientific">Idiomarina piscisalsi</name>
    <dbReference type="NCBI Taxonomy" id="1096243"/>
    <lineage>
        <taxon>Bacteria</taxon>
        <taxon>Pseudomonadati</taxon>
        <taxon>Pseudomonadota</taxon>
        <taxon>Gammaproteobacteria</taxon>
        <taxon>Alteromonadales</taxon>
        <taxon>Idiomarinaceae</taxon>
        <taxon>Idiomarina</taxon>
    </lineage>
</organism>
<evidence type="ECO:0000256" key="2">
    <source>
        <dbReference type="SAM" id="MobiDB-lite"/>
    </source>
</evidence>
<dbReference type="PANTHER" id="PTHR38812:SF2">
    <property type="entry name" value="MU-LIKE PROPHAGE FLUMU PROTEIN GP42"/>
    <property type="match status" value="1"/>
</dbReference>
<feature type="region of interest" description="Disordered" evidence="2">
    <location>
        <begin position="503"/>
        <end position="526"/>
    </location>
</feature>
<dbReference type="PANTHER" id="PTHR38812">
    <property type="entry name" value="MU-LIKE PROPHAGE FLUMU PROTEIN GP42"/>
    <property type="match status" value="1"/>
</dbReference>
<comment type="caution">
    <text evidence="4">The sequence shown here is derived from an EMBL/GenBank/DDBJ whole genome shotgun (WGS) entry which is preliminary data.</text>
</comment>
<dbReference type="AlphaFoldDB" id="A0A432YXD5"/>
<dbReference type="RefSeq" id="WP_126751615.1">
    <property type="nucleotide sequence ID" value="NZ_JBHUMT010000016.1"/>
</dbReference>